<dbReference type="Gene3D" id="3.30.420.40">
    <property type="match status" value="2"/>
</dbReference>
<keyword evidence="5 8" id="KW-0418">Kinase</keyword>
<evidence type="ECO:0000256" key="8">
    <source>
        <dbReference type="HAMAP-Rule" id="MF_00020"/>
    </source>
</evidence>
<evidence type="ECO:0000256" key="1">
    <source>
        <dbReference type="ARBA" id="ARBA00008748"/>
    </source>
</evidence>
<dbReference type="PIRSF" id="PIRSF000722">
    <property type="entry name" value="Acetate_prop_kin"/>
    <property type="match status" value="1"/>
</dbReference>
<feature type="binding site" evidence="8">
    <location>
        <position position="382"/>
    </location>
    <ligand>
        <name>Mg(2+)</name>
        <dbReference type="ChEBI" id="CHEBI:18420"/>
    </ligand>
</feature>
<keyword evidence="7 8" id="KW-0460">Magnesium</keyword>
<dbReference type="AlphaFoldDB" id="W7QCP1"/>
<evidence type="ECO:0000256" key="7">
    <source>
        <dbReference type="ARBA" id="ARBA00022842"/>
    </source>
</evidence>
<keyword evidence="8" id="KW-0963">Cytoplasm</keyword>
<dbReference type="PATRIC" id="fig|1328313.3.peg.1532"/>
<dbReference type="RefSeq" id="WP_035014106.1">
    <property type="nucleotide sequence ID" value="NZ_ARZY01000010.1"/>
</dbReference>
<dbReference type="GO" id="GO:0005524">
    <property type="term" value="F:ATP binding"/>
    <property type="evidence" value="ECO:0007669"/>
    <property type="project" value="UniProtKB-KW"/>
</dbReference>
<evidence type="ECO:0000256" key="9">
    <source>
        <dbReference type="RuleBase" id="RU003835"/>
    </source>
</evidence>
<dbReference type="InterPro" id="IPR004372">
    <property type="entry name" value="Ac/propionate_kinase"/>
</dbReference>
<protein>
    <recommendedName>
        <fullName evidence="8">Acetate kinase</fullName>
        <ecNumber evidence="8">2.7.2.1</ecNumber>
    </recommendedName>
    <alternativeName>
        <fullName evidence="8">Acetokinase</fullName>
    </alternativeName>
</protein>
<evidence type="ECO:0000256" key="4">
    <source>
        <dbReference type="ARBA" id="ARBA00022741"/>
    </source>
</evidence>
<dbReference type="InterPro" id="IPR043129">
    <property type="entry name" value="ATPase_NBD"/>
</dbReference>
<dbReference type="eggNOG" id="COG0282">
    <property type="taxonomic scope" value="Bacteria"/>
</dbReference>
<comment type="catalytic activity">
    <reaction evidence="8">
        <text>acetate + ATP = acetyl phosphate + ADP</text>
        <dbReference type="Rhea" id="RHEA:11352"/>
        <dbReference type="ChEBI" id="CHEBI:22191"/>
        <dbReference type="ChEBI" id="CHEBI:30089"/>
        <dbReference type="ChEBI" id="CHEBI:30616"/>
        <dbReference type="ChEBI" id="CHEBI:456216"/>
        <dbReference type="EC" id="2.7.2.1"/>
    </reaction>
</comment>
<dbReference type="SUPFAM" id="SSF53067">
    <property type="entry name" value="Actin-like ATPase domain"/>
    <property type="match status" value="2"/>
</dbReference>
<comment type="subcellular location">
    <subcellularLocation>
        <location evidence="8">Cytoplasm</location>
    </subcellularLocation>
</comment>
<keyword evidence="4 8" id="KW-0547">Nucleotide-binding</keyword>
<feature type="site" description="Transition state stabilizer" evidence="8">
    <location>
        <position position="238"/>
    </location>
</feature>
<evidence type="ECO:0000256" key="2">
    <source>
        <dbReference type="ARBA" id="ARBA00022679"/>
    </source>
</evidence>
<evidence type="ECO:0000313" key="11">
    <source>
        <dbReference type="Proteomes" id="UP000019276"/>
    </source>
</evidence>
<feature type="binding site" evidence="8">
    <location>
        <begin position="280"/>
        <end position="282"/>
    </location>
    <ligand>
        <name>ATP</name>
        <dbReference type="ChEBI" id="CHEBI:30616"/>
    </ligand>
</feature>
<feature type="binding site" evidence="8">
    <location>
        <begin position="328"/>
        <end position="332"/>
    </location>
    <ligand>
        <name>ATP</name>
        <dbReference type="ChEBI" id="CHEBI:30616"/>
    </ligand>
</feature>
<dbReference type="GO" id="GO:0000287">
    <property type="term" value="F:magnesium ion binding"/>
    <property type="evidence" value="ECO:0007669"/>
    <property type="project" value="UniProtKB-UniRule"/>
</dbReference>
<feature type="binding site" evidence="8">
    <location>
        <begin position="205"/>
        <end position="209"/>
    </location>
    <ligand>
        <name>ATP</name>
        <dbReference type="ChEBI" id="CHEBI:30616"/>
    </ligand>
</feature>
<comment type="caution">
    <text evidence="10">The sequence shown here is derived from an EMBL/GenBank/DDBJ whole genome shotgun (WGS) entry which is preliminary data.</text>
</comment>
<dbReference type="Pfam" id="PF00871">
    <property type="entry name" value="Acetate_kinase"/>
    <property type="match status" value="1"/>
</dbReference>
<comment type="similarity">
    <text evidence="1 8 9">Belongs to the acetokinase family.</text>
</comment>
<dbReference type="PROSITE" id="PS01076">
    <property type="entry name" value="ACETATE_KINASE_2"/>
    <property type="match status" value="1"/>
</dbReference>
<feature type="site" description="Transition state stabilizer" evidence="8">
    <location>
        <position position="177"/>
    </location>
</feature>
<dbReference type="PANTHER" id="PTHR21060:SF17">
    <property type="entry name" value="PROPIONATE KINASE"/>
    <property type="match status" value="1"/>
</dbReference>
<evidence type="ECO:0000256" key="6">
    <source>
        <dbReference type="ARBA" id="ARBA00022840"/>
    </source>
</evidence>
<accession>W7QCP1</accession>
<evidence type="ECO:0000313" key="10">
    <source>
        <dbReference type="EMBL" id="EWH10659.1"/>
    </source>
</evidence>
<reference evidence="10 11" key="1">
    <citation type="journal article" date="2014" name="Genome Announc.">
        <title>Draft Genome Sequence of the Agar-Degrading Bacterium Catenovulum sp. Strain DS-2, Isolated from Intestines of Haliotis diversicolor.</title>
        <authorList>
            <person name="Shan D."/>
            <person name="Li X."/>
            <person name="Gu Z."/>
            <person name="Wei G."/>
            <person name="Gao Z."/>
            <person name="Shao Z."/>
        </authorList>
    </citation>
    <scope>NUCLEOTIDE SEQUENCE [LARGE SCALE GENOMIC DNA]</scope>
    <source>
        <strain evidence="10 11">DS-2</strain>
    </source>
</reference>
<comment type="subunit">
    <text evidence="8">Homodimer.</text>
</comment>
<keyword evidence="11" id="KW-1185">Reference proteome</keyword>
<evidence type="ECO:0000256" key="3">
    <source>
        <dbReference type="ARBA" id="ARBA00022723"/>
    </source>
</evidence>
<dbReference type="UniPathway" id="UPA00340">
    <property type="reaction ID" value="UER00458"/>
</dbReference>
<dbReference type="GO" id="GO:0006085">
    <property type="term" value="P:acetyl-CoA biosynthetic process"/>
    <property type="evidence" value="ECO:0007669"/>
    <property type="project" value="UniProtKB-UniRule"/>
</dbReference>
<keyword evidence="3 8" id="KW-0479">Metal-binding</keyword>
<keyword evidence="2 8" id="KW-0808">Transferase</keyword>
<dbReference type="EC" id="2.7.2.1" evidence="8"/>
<dbReference type="GO" id="GO:0005829">
    <property type="term" value="C:cytosol"/>
    <property type="evidence" value="ECO:0007669"/>
    <property type="project" value="TreeGrafter"/>
</dbReference>
<dbReference type="GO" id="GO:0008776">
    <property type="term" value="F:acetate kinase activity"/>
    <property type="evidence" value="ECO:0007669"/>
    <property type="project" value="UniProtKB-UniRule"/>
</dbReference>
<dbReference type="STRING" id="1328313.DS2_07498"/>
<comment type="pathway">
    <text evidence="8">Metabolic intermediate biosynthesis; acetyl-CoA biosynthesis; acetyl-CoA from acetate: step 1/2.</text>
</comment>
<dbReference type="InterPro" id="IPR023865">
    <property type="entry name" value="Aliphatic_acid_kinase_CS"/>
</dbReference>
<name>W7QCP1_9ALTE</name>
<evidence type="ECO:0000256" key="5">
    <source>
        <dbReference type="ARBA" id="ARBA00022777"/>
    </source>
</evidence>
<dbReference type="GO" id="GO:0006083">
    <property type="term" value="P:acetate metabolic process"/>
    <property type="evidence" value="ECO:0007669"/>
    <property type="project" value="TreeGrafter"/>
</dbReference>
<feature type="binding site" evidence="8">
    <location>
        <position position="88"/>
    </location>
    <ligand>
        <name>substrate</name>
    </ligand>
</feature>
<sequence length="402" mass="44032">MHIDGHLVVNAGSSSIKFSFFDFHSPTPILTGLAECLFSAQISCVVKYQHQKHSLRIKGEDHKAVLLALFDFLSEQLPDLNIAAVGHRVVHGGEHFSTPVLVNEQVIEKIASCNNLAPLHNPANLIAIKLIQQMQPNLPQVVVFDTAFHQSISAEKYLYALPYNYYQDLQVRKYGFHGTSHQYVSQQAVAQLNLAQKDHGLIVAHLGNGASVCAVFNGKSVETSMGLTPLDGLMMGTRCGDLDPGVFNYLCDKLNLSPTELTNILNKKSGLLGISQLSNDMRTLLEHAEQGHEGAILAIDMFCYRLAKHICASTAALPKLDAIVFTGGIGEHAAAIRSKTIAHLKVLHCVLDEQKNLQSYDEFNPIHHNSSLVQLAVIATNEEWMIAQSVSQLVKTAAEDTL</sequence>
<comment type="function">
    <text evidence="8">Catalyzes the formation of acetyl phosphate from acetate and ATP. Can also catalyze the reverse reaction.</text>
</comment>
<keyword evidence="6 8" id="KW-0067">ATP-binding</keyword>
<feature type="binding site" evidence="8">
    <location>
        <position position="17"/>
    </location>
    <ligand>
        <name>ATP</name>
        <dbReference type="ChEBI" id="CHEBI:30616"/>
    </ligand>
</feature>
<dbReference type="HAMAP" id="MF_00020">
    <property type="entry name" value="Acetate_kinase"/>
    <property type="match status" value="1"/>
</dbReference>
<feature type="active site" description="Proton donor/acceptor" evidence="8">
    <location>
        <position position="145"/>
    </location>
</feature>
<dbReference type="NCBIfam" id="TIGR00016">
    <property type="entry name" value="ackA"/>
    <property type="match status" value="1"/>
</dbReference>
<dbReference type="CDD" id="cd24010">
    <property type="entry name" value="ASKHA_NBD_AcK_PK"/>
    <property type="match status" value="1"/>
</dbReference>
<dbReference type="PRINTS" id="PR00471">
    <property type="entry name" value="ACETATEKNASE"/>
</dbReference>
<gene>
    <name evidence="8" type="primary">ackA</name>
    <name evidence="10" type="ORF">DS2_07498</name>
</gene>
<proteinExistence type="inferred from homology"/>
<dbReference type="InterPro" id="IPR000890">
    <property type="entry name" value="Aliphatic_acid_kin_short-chain"/>
</dbReference>
<feature type="binding site" evidence="8">
    <location>
        <position position="10"/>
    </location>
    <ligand>
        <name>Mg(2+)</name>
        <dbReference type="ChEBI" id="CHEBI:18420"/>
    </ligand>
</feature>
<dbReference type="Proteomes" id="UP000019276">
    <property type="component" value="Unassembled WGS sequence"/>
</dbReference>
<organism evidence="10 11">
    <name type="scientific">Catenovulum agarivorans DS-2</name>
    <dbReference type="NCBI Taxonomy" id="1328313"/>
    <lineage>
        <taxon>Bacteria</taxon>
        <taxon>Pseudomonadati</taxon>
        <taxon>Pseudomonadota</taxon>
        <taxon>Gammaproteobacteria</taxon>
        <taxon>Alteromonadales</taxon>
        <taxon>Alteromonadaceae</taxon>
        <taxon>Catenovulum</taxon>
    </lineage>
</organism>
<dbReference type="PANTHER" id="PTHR21060">
    <property type="entry name" value="ACETATE KINASE"/>
    <property type="match status" value="1"/>
</dbReference>
<comment type="cofactor">
    <cofactor evidence="8">
        <name>Mg(2+)</name>
        <dbReference type="ChEBI" id="CHEBI:18420"/>
    </cofactor>
    <cofactor evidence="8">
        <name>Mn(2+)</name>
        <dbReference type="ChEBI" id="CHEBI:29035"/>
    </cofactor>
    <text evidence="8">Mg(2+). Can also accept Mn(2+).</text>
</comment>
<dbReference type="EMBL" id="ARZY01000010">
    <property type="protein sequence ID" value="EWH10659.1"/>
    <property type="molecule type" value="Genomic_DNA"/>
</dbReference>